<dbReference type="eggNOG" id="COG1131">
    <property type="taxonomic scope" value="Bacteria"/>
</dbReference>
<accession>B4D6L4</accession>
<evidence type="ECO:0000313" key="1">
    <source>
        <dbReference type="EMBL" id="EDY17815.1"/>
    </source>
</evidence>
<reference evidence="1 2" key="1">
    <citation type="journal article" date="2011" name="J. Bacteriol.">
        <title>Genome sequence of Chthoniobacter flavus Ellin428, an aerobic heterotrophic soil bacterium.</title>
        <authorList>
            <person name="Kant R."/>
            <person name="van Passel M.W."/>
            <person name="Palva A."/>
            <person name="Lucas S."/>
            <person name="Lapidus A."/>
            <person name="Glavina Del Rio T."/>
            <person name="Dalin E."/>
            <person name="Tice H."/>
            <person name="Bruce D."/>
            <person name="Goodwin L."/>
            <person name="Pitluck S."/>
            <person name="Larimer F.W."/>
            <person name="Land M.L."/>
            <person name="Hauser L."/>
            <person name="Sangwan P."/>
            <person name="de Vos W.M."/>
            <person name="Janssen P.H."/>
            <person name="Smidt H."/>
        </authorList>
    </citation>
    <scope>NUCLEOTIDE SEQUENCE [LARGE SCALE GENOMIC DNA]</scope>
    <source>
        <strain evidence="1 2">Ellin428</strain>
    </source>
</reference>
<dbReference type="STRING" id="497964.CfE428DRAFT_4554"/>
<name>B4D6L4_9BACT</name>
<protein>
    <submittedName>
        <fullName evidence="1">Uncharacterized protein</fullName>
    </submittedName>
</protein>
<sequence length="127" mass="13587">MKPSAAIASPYIAYGNLLANGTVKDVIDQVGLVTWAVSGPDLLSLADQLRHASGVQQAVAFGTALHVSGEDAAALERAIEPFRKEPYTWRQIPSGLEDVFIHLMDSAQDNFAADEHAPAASHHREPS</sequence>
<proteinExistence type="predicted"/>
<organism evidence="1 2">
    <name type="scientific">Chthoniobacter flavus Ellin428</name>
    <dbReference type="NCBI Taxonomy" id="497964"/>
    <lineage>
        <taxon>Bacteria</taxon>
        <taxon>Pseudomonadati</taxon>
        <taxon>Verrucomicrobiota</taxon>
        <taxon>Spartobacteria</taxon>
        <taxon>Chthoniobacterales</taxon>
        <taxon>Chthoniobacteraceae</taxon>
        <taxon>Chthoniobacter</taxon>
    </lineage>
</organism>
<evidence type="ECO:0000313" key="2">
    <source>
        <dbReference type="Proteomes" id="UP000005824"/>
    </source>
</evidence>
<dbReference type="EMBL" id="ABVL01000016">
    <property type="protein sequence ID" value="EDY17815.1"/>
    <property type="molecule type" value="Genomic_DNA"/>
</dbReference>
<dbReference type="InParanoid" id="B4D6L4"/>
<gene>
    <name evidence="1" type="ORF">CfE428DRAFT_4554</name>
</gene>
<dbReference type="Proteomes" id="UP000005824">
    <property type="component" value="Unassembled WGS sequence"/>
</dbReference>
<dbReference type="AlphaFoldDB" id="B4D6L4"/>
<keyword evidence="2" id="KW-1185">Reference proteome</keyword>
<comment type="caution">
    <text evidence="1">The sequence shown here is derived from an EMBL/GenBank/DDBJ whole genome shotgun (WGS) entry which is preliminary data.</text>
</comment>